<evidence type="ECO:0000256" key="9">
    <source>
        <dbReference type="SAM" id="Phobius"/>
    </source>
</evidence>
<reference evidence="11 12" key="1">
    <citation type="submission" date="2020-02" db="EMBL/GenBank/DDBJ databases">
        <title>Sequencing the genomes of 1000 actinobacteria strains.</title>
        <authorList>
            <person name="Klenk H.-P."/>
        </authorList>
    </citation>
    <scope>NUCLEOTIDE SEQUENCE [LARGE SCALE GENOMIC DNA]</scope>
    <source>
        <strain evidence="11 12">DSM 19609</strain>
    </source>
</reference>
<keyword evidence="8" id="KW-0902">Two-component regulatory system</keyword>
<dbReference type="CDD" id="cd16917">
    <property type="entry name" value="HATPase_UhpB-NarQ-NarX-like"/>
    <property type="match status" value="1"/>
</dbReference>
<evidence type="ECO:0000256" key="6">
    <source>
        <dbReference type="ARBA" id="ARBA00022777"/>
    </source>
</evidence>
<comment type="caution">
    <text evidence="11">The sequence shown here is derived from an EMBL/GenBank/DDBJ whole genome shotgun (WGS) entry which is preliminary data.</text>
</comment>
<evidence type="ECO:0000313" key="12">
    <source>
        <dbReference type="Proteomes" id="UP000749311"/>
    </source>
</evidence>
<feature type="transmembrane region" description="Helical" evidence="9">
    <location>
        <begin position="141"/>
        <end position="158"/>
    </location>
</feature>
<dbReference type="InterPro" id="IPR011712">
    <property type="entry name" value="Sig_transdc_His_kin_sub3_dim/P"/>
</dbReference>
<comment type="catalytic activity">
    <reaction evidence="1">
        <text>ATP + protein L-histidine = ADP + protein N-phospho-L-histidine.</text>
        <dbReference type="EC" id="2.7.13.3"/>
    </reaction>
</comment>
<feature type="transmembrane region" description="Helical" evidence="9">
    <location>
        <begin position="22"/>
        <end position="41"/>
    </location>
</feature>
<evidence type="ECO:0000256" key="8">
    <source>
        <dbReference type="ARBA" id="ARBA00023012"/>
    </source>
</evidence>
<dbReference type="SUPFAM" id="SSF55874">
    <property type="entry name" value="ATPase domain of HSP90 chaperone/DNA topoisomerase II/histidine kinase"/>
    <property type="match status" value="1"/>
</dbReference>
<gene>
    <name evidence="11" type="ORF">FB473_001815</name>
</gene>
<organism evidence="11 12">
    <name type="scientific">Brooklawnia cerclae</name>
    <dbReference type="NCBI Taxonomy" id="349934"/>
    <lineage>
        <taxon>Bacteria</taxon>
        <taxon>Bacillati</taxon>
        <taxon>Actinomycetota</taxon>
        <taxon>Actinomycetes</taxon>
        <taxon>Propionibacteriales</taxon>
        <taxon>Propionibacteriaceae</taxon>
        <taxon>Brooklawnia</taxon>
    </lineage>
</organism>
<feature type="domain" description="Signal transduction histidine kinase subgroup 3 dimerisation and phosphoacceptor" evidence="10">
    <location>
        <begin position="190"/>
        <end position="253"/>
    </location>
</feature>
<dbReference type="EC" id="2.7.13.3" evidence="2"/>
<keyword evidence="6 11" id="KW-0418">Kinase</keyword>
<keyword evidence="5" id="KW-0547">Nucleotide-binding</keyword>
<dbReference type="GO" id="GO:0016301">
    <property type="term" value="F:kinase activity"/>
    <property type="evidence" value="ECO:0007669"/>
    <property type="project" value="UniProtKB-KW"/>
</dbReference>
<name>A0ABX0SFK0_9ACTN</name>
<evidence type="ECO:0000256" key="1">
    <source>
        <dbReference type="ARBA" id="ARBA00000085"/>
    </source>
</evidence>
<protein>
    <recommendedName>
        <fullName evidence="2">histidine kinase</fullName>
        <ecNumber evidence="2">2.7.13.3</ecNumber>
    </recommendedName>
</protein>
<evidence type="ECO:0000313" key="11">
    <source>
        <dbReference type="EMBL" id="NIH57170.1"/>
    </source>
</evidence>
<evidence type="ECO:0000256" key="4">
    <source>
        <dbReference type="ARBA" id="ARBA00022679"/>
    </source>
</evidence>
<keyword evidence="9" id="KW-0472">Membrane</keyword>
<feature type="transmembrane region" description="Helical" evidence="9">
    <location>
        <begin position="96"/>
        <end position="129"/>
    </location>
</feature>
<dbReference type="InterPro" id="IPR036890">
    <property type="entry name" value="HATPase_C_sf"/>
</dbReference>
<dbReference type="Gene3D" id="1.20.5.1930">
    <property type="match status" value="1"/>
</dbReference>
<proteinExistence type="predicted"/>
<feature type="transmembrane region" description="Helical" evidence="9">
    <location>
        <begin position="71"/>
        <end position="89"/>
    </location>
</feature>
<keyword evidence="9" id="KW-0812">Transmembrane</keyword>
<evidence type="ECO:0000256" key="3">
    <source>
        <dbReference type="ARBA" id="ARBA00022553"/>
    </source>
</evidence>
<keyword evidence="3" id="KW-0597">Phosphoprotein</keyword>
<dbReference type="Pfam" id="PF07730">
    <property type="entry name" value="HisKA_3"/>
    <property type="match status" value="1"/>
</dbReference>
<dbReference type="Proteomes" id="UP000749311">
    <property type="component" value="Unassembled WGS sequence"/>
</dbReference>
<dbReference type="InterPro" id="IPR050482">
    <property type="entry name" value="Sensor_HK_TwoCompSys"/>
</dbReference>
<evidence type="ECO:0000256" key="7">
    <source>
        <dbReference type="ARBA" id="ARBA00022840"/>
    </source>
</evidence>
<evidence type="ECO:0000256" key="2">
    <source>
        <dbReference type="ARBA" id="ARBA00012438"/>
    </source>
</evidence>
<sequence length="392" mass="40962">MTTTSGTAGRVRVPLWVRGTNALEVVVLAVVGTAVAVEFVIAGIGLNPAGLVSAAVIAAGTVIGYRYAPHLGLALVAAGPLVAAFTGWLPTHNWSIACFAAFLLTLRGLSGLLTGLVVGLANFVAAGWYAGTLSVELNPEASIAAAAALVLAATGSAIRGQRQYFGELEQRARDAIATREAAVDRSVAQERLRIARDLHDSIGHEIAVVSMRLGAAEVHVTTDTEAAAEDLRAARTSVQSVLRETQEILRVLRVGTDDKVLAPTPDHGRVAALVESYQAAGLEINAVLSGLQHPLPRNTSTAVFRIVQEALTNAERHGEGPVSLNVSIDDDSVLIEAVNLRRSDGRDTSGGGNGLVGMRERAESAGGRLVTHDDGRIFSVKAYLPADEGEEQ</sequence>
<keyword evidence="9" id="KW-1133">Transmembrane helix</keyword>
<keyword evidence="12" id="KW-1185">Reference proteome</keyword>
<evidence type="ECO:0000259" key="10">
    <source>
        <dbReference type="Pfam" id="PF07730"/>
    </source>
</evidence>
<dbReference type="RefSeq" id="WP_167166650.1">
    <property type="nucleotide sequence ID" value="NZ_BAAAOO010000011.1"/>
</dbReference>
<evidence type="ECO:0000256" key="5">
    <source>
        <dbReference type="ARBA" id="ARBA00022741"/>
    </source>
</evidence>
<accession>A0ABX0SFK0</accession>
<dbReference type="PANTHER" id="PTHR24421:SF10">
    <property type="entry name" value="NITRATE_NITRITE SENSOR PROTEIN NARQ"/>
    <property type="match status" value="1"/>
</dbReference>
<keyword evidence="4" id="KW-0808">Transferase</keyword>
<dbReference type="EMBL" id="JAAMOZ010000001">
    <property type="protein sequence ID" value="NIH57170.1"/>
    <property type="molecule type" value="Genomic_DNA"/>
</dbReference>
<keyword evidence="7" id="KW-0067">ATP-binding</keyword>
<dbReference type="PANTHER" id="PTHR24421">
    <property type="entry name" value="NITRATE/NITRITE SENSOR PROTEIN NARX-RELATED"/>
    <property type="match status" value="1"/>
</dbReference>
<dbReference type="Gene3D" id="3.30.565.10">
    <property type="entry name" value="Histidine kinase-like ATPase, C-terminal domain"/>
    <property type="match status" value="1"/>
</dbReference>